<feature type="compositionally biased region" description="Basic and acidic residues" evidence="1">
    <location>
        <begin position="61"/>
        <end position="73"/>
    </location>
</feature>
<dbReference type="AlphaFoldDB" id="A0A0D0CMB9"/>
<dbReference type="HOGENOM" id="CLU_829133_0_0_1"/>
<feature type="region of interest" description="Disordered" evidence="1">
    <location>
        <begin position="94"/>
        <end position="121"/>
    </location>
</feature>
<accession>A0A0D0CMB9</accession>
<evidence type="ECO:0000313" key="3">
    <source>
        <dbReference type="Proteomes" id="UP000053593"/>
    </source>
</evidence>
<evidence type="ECO:0008006" key="4">
    <source>
        <dbReference type="Google" id="ProtNLM"/>
    </source>
</evidence>
<evidence type="ECO:0000256" key="1">
    <source>
        <dbReference type="SAM" id="MobiDB-lite"/>
    </source>
</evidence>
<keyword evidence="3" id="KW-1185">Reference proteome</keyword>
<gene>
    <name evidence="2" type="ORF">GYMLUDRAFT_95107</name>
</gene>
<evidence type="ECO:0000313" key="2">
    <source>
        <dbReference type="EMBL" id="KIK64254.1"/>
    </source>
</evidence>
<name>A0A0D0CMB9_9AGAR</name>
<organism evidence="2 3">
    <name type="scientific">Collybiopsis luxurians FD-317 M1</name>
    <dbReference type="NCBI Taxonomy" id="944289"/>
    <lineage>
        <taxon>Eukaryota</taxon>
        <taxon>Fungi</taxon>
        <taxon>Dikarya</taxon>
        <taxon>Basidiomycota</taxon>
        <taxon>Agaricomycotina</taxon>
        <taxon>Agaricomycetes</taxon>
        <taxon>Agaricomycetidae</taxon>
        <taxon>Agaricales</taxon>
        <taxon>Marasmiineae</taxon>
        <taxon>Omphalotaceae</taxon>
        <taxon>Collybiopsis</taxon>
        <taxon>Collybiopsis luxurians</taxon>
    </lineage>
</organism>
<sequence length="335" mass="37479">MLLHSTTLVVKTLLAVKEIEEEYELIKNILERLDGLPSATNLARRERRLLCHGQLIRMDSRNLRKSKSNDRQSPDSQNRISRLVEAINEWDTRRSRSGSVKSNGSASTGVSFRSVETSSPPPPLPLSVLVFSDLVVLATTKFSPRENPQESQGSERWTLCEDIGVARVLGVEESSGHTPQDDEGCSSIAVDLLPVEFDLDRNVSCGTSVKTIQFELPATIASNPSRESWLSALRRSSQSTLRIIANPGVMRTSGDIEGPNYLLEQDRRRILESILETGLPLPKSPSLQLADESISIGLGKRCDSTQMEREERGWWSLQFQQLLRERWYSLDTCSS</sequence>
<dbReference type="Proteomes" id="UP000053593">
    <property type="component" value="Unassembled WGS sequence"/>
</dbReference>
<proteinExistence type="predicted"/>
<protein>
    <recommendedName>
        <fullName evidence="4">PH domain-containing protein</fullName>
    </recommendedName>
</protein>
<feature type="compositionally biased region" description="Polar residues" evidence="1">
    <location>
        <begin position="97"/>
        <end position="111"/>
    </location>
</feature>
<dbReference type="OrthoDB" id="1716625at2759"/>
<reference evidence="2 3" key="1">
    <citation type="submission" date="2014-04" db="EMBL/GenBank/DDBJ databases">
        <title>Evolutionary Origins and Diversification of the Mycorrhizal Mutualists.</title>
        <authorList>
            <consortium name="DOE Joint Genome Institute"/>
            <consortium name="Mycorrhizal Genomics Consortium"/>
            <person name="Kohler A."/>
            <person name="Kuo A."/>
            <person name="Nagy L.G."/>
            <person name="Floudas D."/>
            <person name="Copeland A."/>
            <person name="Barry K.W."/>
            <person name="Cichocki N."/>
            <person name="Veneault-Fourrey C."/>
            <person name="LaButti K."/>
            <person name="Lindquist E.A."/>
            <person name="Lipzen A."/>
            <person name="Lundell T."/>
            <person name="Morin E."/>
            <person name="Murat C."/>
            <person name="Riley R."/>
            <person name="Ohm R."/>
            <person name="Sun H."/>
            <person name="Tunlid A."/>
            <person name="Henrissat B."/>
            <person name="Grigoriev I.V."/>
            <person name="Hibbett D.S."/>
            <person name="Martin F."/>
        </authorList>
    </citation>
    <scope>NUCLEOTIDE SEQUENCE [LARGE SCALE GENOMIC DNA]</scope>
    <source>
        <strain evidence="2 3">FD-317 M1</strain>
    </source>
</reference>
<dbReference type="EMBL" id="KN834762">
    <property type="protein sequence ID" value="KIK64254.1"/>
    <property type="molecule type" value="Genomic_DNA"/>
</dbReference>
<feature type="region of interest" description="Disordered" evidence="1">
    <location>
        <begin position="61"/>
        <end position="80"/>
    </location>
</feature>